<gene>
    <name evidence="1" type="ORF">C2845_PM09G19140</name>
</gene>
<sequence length="70" mass="8536">MHNMIIEDERGEDVDYDYEGVGTMVRPCRNEDRIKKFVQVHQEIQDLVSHEQLRDDIVEDLWKFHGEHRR</sequence>
<evidence type="ECO:0000313" key="1">
    <source>
        <dbReference type="EMBL" id="RLN11904.1"/>
    </source>
</evidence>
<dbReference type="AlphaFoldDB" id="A0A3L6RY49"/>
<dbReference type="EMBL" id="PQIB02000006">
    <property type="protein sequence ID" value="RLN11904.1"/>
    <property type="molecule type" value="Genomic_DNA"/>
</dbReference>
<evidence type="ECO:0000313" key="2">
    <source>
        <dbReference type="Proteomes" id="UP000275267"/>
    </source>
</evidence>
<reference evidence="2" key="1">
    <citation type="journal article" date="2019" name="Nat. Commun.">
        <title>The genome of broomcorn millet.</title>
        <authorList>
            <person name="Zou C."/>
            <person name="Miki D."/>
            <person name="Li D."/>
            <person name="Tang Q."/>
            <person name="Xiao L."/>
            <person name="Rajput S."/>
            <person name="Deng P."/>
            <person name="Jia W."/>
            <person name="Huang R."/>
            <person name="Zhang M."/>
            <person name="Sun Y."/>
            <person name="Hu J."/>
            <person name="Fu X."/>
            <person name="Schnable P.S."/>
            <person name="Li F."/>
            <person name="Zhang H."/>
            <person name="Feng B."/>
            <person name="Zhu X."/>
            <person name="Liu R."/>
            <person name="Schnable J.C."/>
            <person name="Zhu J.-K."/>
            <person name="Zhang H."/>
        </authorList>
    </citation>
    <scope>NUCLEOTIDE SEQUENCE [LARGE SCALE GENOMIC DNA]</scope>
</reference>
<protein>
    <submittedName>
        <fullName evidence="1">Nuclease HARBI1</fullName>
    </submittedName>
</protein>
<organism evidence="1 2">
    <name type="scientific">Panicum miliaceum</name>
    <name type="common">Proso millet</name>
    <name type="synonym">Broomcorn millet</name>
    <dbReference type="NCBI Taxonomy" id="4540"/>
    <lineage>
        <taxon>Eukaryota</taxon>
        <taxon>Viridiplantae</taxon>
        <taxon>Streptophyta</taxon>
        <taxon>Embryophyta</taxon>
        <taxon>Tracheophyta</taxon>
        <taxon>Spermatophyta</taxon>
        <taxon>Magnoliopsida</taxon>
        <taxon>Liliopsida</taxon>
        <taxon>Poales</taxon>
        <taxon>Poaceae</taxon>
        <taxon>PACMAD clade</taxon>
        <taxon>Panicoideae</taxon>
        <taxon>Panicodae</taxon>
        <taxon>Paniceae</taxon>
        <taxon>Panicinae</taxon>
        <taxon>Panicum</taxon>
        <taxon>Panicum sect. Panicum</taxon>
    </lineage>
</organism>
<proteinExistence type="predicted"/>
<name>A0A3L6RY49_PANMI</name>
<dbReference type="Proteomes" id="UP000275267">
    <property type="component" value="Unassembled WGS sequence"/>
</dbReference>
<keyword evidence="2" id="KW-1185">Reference proteome</keyword>
<dbReference type="OrthoDB" id="683796at2759"/>
<comment type="caution">
    <text evidence="1">The sequence shown here is derived from an EMBL/GenBank/DDBJ whole genome shotgun (WGS) entry which is preliminary data.</text>
</comment>
<accession>A0A3L6RY49</accession>